<organism evidence="1 2">
    <name type="scientific">Ramlibacter rhizophilus</name>
    <dbReference type="NCBI Taxonomy" id="1781167"/>
    <lineage>
        <taxon>Bacteria</taxon>
        <taxon>Pseudomonadati</taxon>
        <taxon>Pseudomonadota</taxon>
        <taxon>Betaproteobacteria</taxon>
        <taxon>Burkholderiales</taxon>
        <taxon>Comamonadaceae</taxon>
        <taxon>Ramlibacter</taxon>
    </lineage>
</organism>
<sequence length="73" mass="8229">MIEVKQDKPAVRDADRIDISHDYAVCAWARQFNVSQQAVREAVAAVGDRAGRVRVHLQERVRSQGASERPRSD</sequence>
<dbReference type="RefSeq" id="WP_135284660.1">
    <property type="nucleotide sequence ID" value="NZ_SMLL01000003.1"/>
</dbReference>
<accession>A0A4Z0BRI9</accession>
<dbReference type="Proteomes" id="UP000297564">
    <property type="component" value="Unassembled WGS sequence"/>
</dbReference>
<gene>
    <name evidence="1" type="ORF">EZ242_08260</name>
</gene>
<dbReference type="EMBL" id="SMLL01000003">
    <property type="protein sequence ID" value="TFZ01362.1"/>
    <property type="molecule type" value="Genomic_DNA"/>
</dbReference>
<protein>
    <submittedName>
        <fullName evidence="1">DUF3606 domain-containing protein</fullName>
    </submittedName>
</protein>
<keyword evidence="2" id="KW-1185">Reference proteome</keyword>
<dbReference type="OrthoDB" id="7030114at2"/>
<proteinExistence type="predicted"/>
<reference evidence="1 2" key="1">
    <citation type="submission" date="2019-03" db="EMBL/GenBank/DDBJ databases">
        <title>Ramlibacter rhizophilus CCTCC AB2015357, whole genome shotgun sequence.</title>
        <authorList>
            <person name="Zhang X."/>
            <person name="Feng G."/>
            <person name="Zhu H."/>
        </authorList>
    </citation>
    <scope>NUCLEOTIDE SEQUENCE [LARGE SCALE GENOMIC DNA]</scope>
    <source>
        <strain evidence="1 2">CCTCC AB2015357</strain>
    </source>
</reference>
<evidence type="ECO:0000313" key="1">
    <source>
        <dbReference type="EMBL" id="TFZ01362.1"/>
    </source>
</evidence>
<comment type="caution">
    <text evidence="1">The sequence shown here is derived from an EMBL/GenBank/DDBJ whole genome shotgun (WGS) entry which is preliminary data.</text>
</comment>
<dbReference type="Pfam" id="PF12244">
    <property type="entry name" value="DUF3606"/>
    <property type="match status" value="1"/>
</dbReference>
<dbReference type="InterPro" id="IPR022037">
    <property type="entry name" value="DUF3606"/>
</dbReference>
<evidence type="ECO:0000313" key="2">
    <source>
        <dbReference type="Proteomes" id="UP000297564"/>
    </source>
</evidence>
<dbReference type="AlphaFoldDB" id="A0A4Z0BRI9"/>
<name>A0A4Z0BRI9_9BURK</name>